<gene>
    <name evidence="1" type="ORF">IAI61_17615</name>
</gene>
<evidence type="ECO:0000313" key="2">
    <source>
        <dbReference type="Proteomes" id="UP001518989"/>
    </source>
</evidence>
<dbReference type="Proteomes" id="UP001518989">
    <property type="component" value="Unassembled WGS sequence"/>
</dbReference>
<dbReference type="RefSeq" id="WP_207419033.1">
    <property type="nucleotide sequence ID" value="NZ_CP061177.1"/>
</dbReference>
<proteinExistence type="predicted"/>
<reference evidence="1 2" key="1">
    <citation type="submission" date="2020-09" db="EMBL/GenBank/DDBJ databases">
        <title>Roseomonas.</title>
        <authorList>
            <person name="Zhu W."/>
        </authorList>
    </citation>
    <scope>NUCLEOTIDE SEQUENCE [LARGE SCALE GENOMIC DNA]</scope>
    <source>
        <strain evidence="1 2">573</strain>
    </source>
</reference>
<sequence length="69" mass="7221">MTQTVKVRIAVAVDKTGDWNAFGSKGSKAHDAMSIAVEMVEDGEARYWITAELPIPSAADVAGEVEAGA</sequence>
<organism evidence="1 2">
    <name type="scientific">Roseomonas haemaphysalidis</name>
    <dbReference type="NCBI Taxonomy" id="2768162"/>
    <lineage>
        <taxon>Bacteria</taxon>
        <taxon>Pseudomonadati</taxon>
        <taxon>Pseudomonadota</taxon>
        <taxon>Alphaproteobacteria</taxon>
        <taxon>Acetobacterales</taxon>
        <taxon>Roseomonadaceae</taxon>
        <taxon>Roseomonas</taxon>
    </lineage>
</organism>
<evidence type="ECO:0000313" key="1">
    <source>
        <dbReference type="EMBL" id="MBO1080863.1"/>
    </source>
</evidence>
<dbReference type="EMBL" id="JACTNG010000010">
    <property type="protein sequence ID" value="MBO1080863.1"/>
    <property type="molecule type" value="Genomic_DNA"/>
</dbReference>
<name>A0ABS3KTQ9_9PROT</name>
<protein>
    <submittedName>
        <fullName evidence="1">Uncharacterized protein</fullName>
    </submittedName>
</protein>
<keyword evidence="2" id="KW-1185">Reference proteome</keyword>
<accession>A0ABS3KTQ9</accession>
<comment type="caution">
    <text evidence="1">The sequence shown here is derived from an EMBL/GenBank/DDBJ whole genome shotgun (WGS) entry which is preliminary data.</text>
</comment>